<proteinExistence type="predicted"/>
<reference evidence="1" key="1">
    <citation type="submission" date="2022-06" db="EMBL/GenBank/DDBJ databases">
        <title>The First Complete Genome of the Simian Malaria Parasite Plasmodium brasilianum.</title>
        <authorList>
            <person name="Bajic M."/>
            <person name="Ravishankar S."/>
        </authorList>
    </citation>
    <scope>NUCLEOTIDE SEQUENCE</scope>
    <source>
        <strain evidence="1">Bolivian I</strain>
    </source>
</reference>
<name>A0ACB9Y6B3_PLABR</name>
<dbReference type="EMBL" id="CM043779">
    <property type="protein sequence ID" value="KAI4837289.1"/>
    <property type="molecule type" value="Genomic_DNA"/>
</dbReference>
<comment type="caution">
    <text evidence="1">The sequence shown here is derived from an EMBL/GenBank/DDBJ whole genome shotgun (WGS) entry which is preliminary data.</text>
</comment>
<accession>A0ACB9Y6B3</accession>
<keyword evidence="2" id="KW-1185">Reference proteome</keyword>
<gene>
    <name evidence="1" type="ORF">MKS88_003759</name>
</gene>
<evidence type="ECO:0000313" key="1">
    <source>
        <dbReference type="EMBL" id="KAI4837289.1"/>
    </source>
</evidence>
<evidence type="ECO:0000313" key="2">
    <source>
        <dbReference type="Proteomes" id="UP001056978"/>
    </source>
</evidence>
<protein>
    <submittedName>
        <fullName evidence="1">Protein SYS1</fullName>
    </submittedName>
</protein>
<dbReference type="Proteomes" id="UP001056978">
    <property type="component" value="Chromosome 11"/>
</dbReference>
<organism evidence="1 2">
    <name type="scientific">Plasmodium brasilianum</name>
    <dbReference type="NCBI Taxonomy" id="5824"/>
    <lineage>
        <taxon>Eukaryota</taxon>
        <taxon>Sar</taxon>
        <taxon>Alveolata</taxon>
        <taxon>Apicomplexa</taxon>
        <taxon>Aconoidasida</taxon>
        <taxon>Haemosporida</taxon>
        <taxon>Plasmodiidae</taxon>
        <taxon>Plasmodium</taxon>
        <taxon>Plasmodium (Plasmodium)</taxon>
    </lineage>
</organism>
<sequence>MRLANTVKQNSNNGGNNSVNSGRSSSCSTCCSNVEVMAVFYAIPSTTTFFIFTIAGFFRNLIYIFNTESYFNGDIALFCIFFTNILNSVLISLFIKIVVKRSKKHLDYVTSYGIIHLCLSIVVSRFPVSYLWYLSFFLFVMITVLISECLCYKDNIERNLFEQHYIVRSNYNVYFYNTQKL</sequence>